<evidence type="ECO:0000256" key="6">
    <source>
        <dbReference type="ARBA" id="ARBA00023315"/>
    </source>
</evidence>
<accession>A0A7G2CLS9</accession>
<gene>
    <name evidence="9" type="ORF">ADEAN_000832300</name>
</gene>
<keyword evidence="10" id="KW-1185">Reference proteome</keyword>
<sequence length="173" mass="19711">MDHHCVYLNNCISNRNYKYFFLLLAYSTVCGVLGVVSLCVVLFGLFPAEALWRRKSWFLEVLAFFLYVLFVAYLLQYHVMLLWSGRTTIAHLGDKTRETFMIQQGFPHKSSVRDRCAAHFTGDSLLLVEGGARRGGSRQARWREVFGVGGPVWYHLLPLSPRRSEGGSKAQST</sequence>
<evidence type="ECO:0000259" key="8">
    <source>
        <dbReference type="Pfam" id="PF01529"/>
    </source>
</evidence>
<comment type="catalytic activity">
    <reaction evidence="7">
        <text>L-cysteinyl-[protein] + hexadecanoyl-CoA = S-hexadecanoyl-L-cysteinyl-[protein] + CoA</text>
        <dbReference type="Rhea" id="RHEA:36683"/>
        <dbReference type="Rhea" id="RHEA-COMP:10131"/>
        <dbReference type="Rhea" id="RHEA-COMP:11032"/>
        <dbReference type="ChEBI" id="CHEBI:29950"/>
        <dbReference type="ChEBI" id="CHEBI:57287"/>
        <dbReference type="ChEBI" id="CHEBI:57379"/>
        <dbReference type="ChEBI" id="CHEBI:74151"/>
        <dbReference type="EC" id="2.3.1.225"/>
    </reaction>
</comment>
<protein>
    <recommendedName>
        <fullName evidence="7">Palmitoyltransferase</fullName>
        <ecNumber evidence="7">2.3.1.225</ecNumber>
    </recommendedName>
</protein>
<keyword evidence="5 7" id="KW-0472">Membrane</keyword>
<name>A0A7G2CLS9_9TRYP</name>
<dbReference type="Pfam" id="PF01529">
    <property type="entry name" value="DHHC"/>
    <property type="match status" value="1"/>
</dbReference>
<feature type="domain" description="Palmitoyltransferase DHHC" evidence="8">
    <location>
        <begin position="1"/>
        <end position="91"/>
    </location>
</feature>
<comment type="subcellular location">
    <subcellularLocation>
        <location evidence="1">Membrane</location>
        <topology evidence="1">Multi-pass membrane protein</topology>
    </subcellularLocation>
</comment>
<dbReference type="OrthoDB" id="331948at2759"/>
<dbReference type="GO" id="GO:0005794">
    <property type="term" value="C:Golgi apparatus"/>
    <property type="evidence" value="ECO:0007669"/>
    <property type="project" value="TreeGrafter"/>
</dbReference>
<dbReference type="GO" id="GO:0006612">
    <property type="term" value="P:protein targeting to membrane"/>
    <property type="evidence" value="ECO:0007669"/>
    <property type="project" value="TreeGrafter"/>
</dbReference>
<evidence type="ECO:0000313" key="10">
    <source>
        <dbReference type="Proteomes" id="UP000515908"/>
    </source>
</evidence>
<dbReference type="VEuPathDB" id="TriTrypDB:ADEAN_000832300"/>
<dbReference type="GO" id="GO:0019706">
    <property type="term" value="F:protein-cysteine S-palmitoyltransferase activity"/>
    <property type="evidence" value="ECO:0007669"/>
    <property type="project" value="UniProtKB-EC"/>
</dbReference>
<dbReference type="AlphaFoldDB" id="A0A7G2CLS9"/>
<dbReference type="InterPro" id="IPR001594">
    <property type="entry name" value="Palmitoyltrfase_DHHC"/>
</dbReference>
<evidence type="ECO:0000256" key="4">
    <source>
        <dbReference type="ARBA" id="ARBA00022989"/>
    </source>
</evidence>
<evidence type="ECO:0000256" key="7">
    <source>
        <dbReference type="RuleBase" id="RU079119"/>
    </source>
</evidence>
<evidence type="ECO:0000256" key="3">
    <source>
        <dbReference type="ARBA" id="ARBA00022692"/>
    </source>
</evidence>
<evidence type="ECO:0000256" key="2">
    <source>
        <dbReference type="ARBA" id="ARBA00022679"/>
    </source>
</evidence>
<evidence type="ECO:0000313" key="9">
    <source>
        <dbReference type="EMBL" id="CAD2220800.1"/>
    </source>
</evidence>
<evidence type="ECO:0000256" key="5">
    <source>
        <dbReference type="ARBA" id="ARBA00023136"/>
    </source>
</evidence>
<dbReference type="Proteomes" id="UP000515908">
    <property type="component" value="Chromosome 18"/>
</dbReference>
<proteinExistence type="inferred from homology"/>
<keyword evidence="4 7" id="KW-1133">Transmembrane helix</keyword>
<keyword evidence="6 7" id="KW-0012">Acyltransferase</keyword>
<dbReference type="GO" id="GO:0016020">
    <property type="term" value="C:membrane"/>
    <property type="evidence" value="ECO:0007669"/>
    <property type="project" value="UniProtKB-SubCell"/>
</dbReference>
<feature type="transmembrane region" description="Helical" evidence="7">
    <location>
        <begin position="57"/>
        <end position="75"/>
    </location>
</feature>
<dbReference type="PROSITE" id="PS50216">
    <property type="entry name" value="DHHC"/>
    <property type="match status" value="1"/>
</dbReference>
<comment type="domain">
    <text evidence="7">The DHHC domain is required for palmitoyltransferase activity.</text>
</comment>
<dbReference type="PANTHER" id="PTHR22883">
    <property type="entry name" value="ZINC FINGER DHHC DOMAIN CONTAINING PROTEIN"/>
    <property type="match status" value="1"/>
</dbReference>
<organism evidence="9 10">
    <name type="scientific">Angomonas deanei</name>
    <dbReference type="NCBI Taxonomy" id="59799"/>
    <lineage>
        <taxon>Eukaryota</taxon>
        <taxon>Discoba</taxon>
        <taxon>Euglenozoa</taxon>
        <taxon>Kinetoplastea</taxon>
        <taxon>Metakinetoplastina</taxon>
        <taxon>Trypanosomatida</taxon>
        <taxon>Trypanosomatidae</taxon>
        <taxon>Strigomonadinae</taxon>
        <taxon>Angomonas</taxon>
    </lineage>
</organism>
<dbReference type="EMBL" id="LR877162">
    <property type="protein sequence ID" value="CAD2220800.1"/>
    <property type="molecule type" value="Genomic_DNA"/>
</dbReference>
<feature type="transmembrane region" description="Helical" evidence="7">
    <location>
        <begin position="20"/>
        <end position="45"/>
    </location>
</feature>
<comment type="similarity">
    <text evidence="7">Belongs to the DHHC palmitoyltransferase family.</text>
</comment>
<keyword evidence="3 7" id="KW-0812">Transmembrane</keyword>
<keyword evidence="2 7" id="KW-0808">Transferase</keyword>
<dbReference type="EC" id="2.3.1.225" evidence="7"/>
<reference evidence="9 10" key="1">
    <citation type="submission" date="2020-08" db="EMBL/GenBank/DDBJ databases">
        <authorList>
            <person name="Newling K."/>
            <person name="Davey J."/>
            <person name="Forrester S."/>
        </authorList>
    </citation>
    <scope>NUCLEOTIDE SEQUENCE [LARGE SCALE GENOMIC DNA]</scope>
    <source>
        <strain evidence="10">Crithidia deanei Carvalho (ATCC PRA-265)</strain>
    </source>
</reference>
<evidence type="ECO:0000256" key="1">
    <source>
        <dbReference type="ARBA" id="ARBA00004141"/>
    </source>
</evidence>
<dbReference type="InterPro" id="IPR039859">
    <property type="entry name" value="PFA4/ZDH16/20/ERF2-like"/>
</dbReference>
<dbReference type="GO" id="GO:0005783">
    <property type="term" value="C:endoplasmic reticulum"/>
    <property type="evidence" value="ECO:0007669"/>
    <property type="project" value="TreeGrafter"/>
</dbReference>